<dbReference type="InterPro" id="IPR035654">
    <property type="entry name" value="LepA_IV"/>
</dbReference>
<evidence type="ECO:0000256" key="9">
    <source>
        <dbReference type="ARBA" id="ARBA00057626"/>
    </source>
</evidence>
<dbReference type="InterPro" id="IPR013842">
    <property type="entry name" value="LepA_CTD"/>
</dbReference>
<dbReference type="Gene3D" id="3.30.70.240">
    <property type="match status" value="1"/>
</dbReference>
<evidence type="ECO:0000256" key="2">
    <source>
        <dbReference type="ARBA" id="ARBA00022475"/>
    </source>
</evidence>
<evidence type="ECO:0000256" key="10">
    <source>
        <dbReference type="ARBA" id="ARBA00061052"/>
    </source>
</evidence>
<dbReference type="InterPro" id="IPR027417">
    <property type="entry name" value="P-loop_NTPase"/>
</dbReference>
<dbReference type="STRING" id="34097.SAMN02745150_00382"/>
<dbReference type="Pfam" id="PF06421">
    <property type="entry name" value="LepA_C"/>
    <property type="match status" value="1"/>
</dbReference>
<dbReference type="CDD" id="cd16260">
    <property type="entry name" value="EF4_III"/>
    <property type="match status" value="1"/>
</dbReference>
<dbReference type="SMART" id="SM00838">
    <property type="entry name" value="EFG_C"/>
    <property type="match status" value="1"/>
</dbReference>
<dbReference type="PANTHER" id="PTHR43512:SF4">
    <property type="entry name" value="TRANSLATION FACTOR GUF1 HOMOLOG, CHLOROPLASTIC"/>
    <property type="match status" value="1"/>
</dbReference>
<evidence type="ECO:0000256" key="3">
    <source>
        <dbReference type="ARBA" id="ARBA00022741"/>
    </source>
</evidence>
<dbReference type="OrthoDB" id="9804431at2"/>
<dbReference type="CDD" id="cd03699">
    <property type="entry name" value="EF4_II"/>
    <property type="match status" value="1"/>
</dbReference>
<dbReference type="InterPro" id="IPR005225">
    <property type="entry name" value="Small_GTP-bd"/>
</dbReference>
<dbReference type="PROSITE" id="PS51722">
    <property type="entry name" value="G_TR_2"/>
    <property type="match status" value="1"/>
</dbReference>
<dbReference type="Pfam" id="PF03144">
    <property type="entry name" value="GTP_EFTU_D2"/>
    <property type="match status" value="1"/>
</dbReference>
<dbReference type="InterPro" id="IPR000795">
    <property type="entry name" value="T_Tr_GTP-bd_dom"/>
</dbReference>
<dbReference type="GO" id="GO:0003924">
    <property type="term" value="F:GTPase activity"/>
    <property type="evidence" value="ECO:0007669"/>
    <property type="project" value="UniProtKB-UniRule"/>
</dbReference>
<dbReference type="Proteomes" id="UP000240042">
    <property type="component" value="Unassembled WGS sequence"/>
</dbReference>
<feature type="binding site" evidence="12">
    <location>
        <begin position="17"/>
        <end position="22"/>
    </location>
    <ligand>
        <name>GTP</name>
        <dbReference type="ChEBI" id="CHEBI:37565"/>
    </ligand>
</feature>
<gene>
    <name evidence="12" type="primary">lepA</name>
    <name evidence="14" type="ORF">SAMN02745150_00382</name>
</gene>
<keyword evidence="15" id="KW-1185">Reference proteome</keyword>
<dbReference type="InterPro" id="IPR035647">
    <property type="entry name" value="EFG_III/V"/>
</dbReference>
<dbReference type="SUPFAM" id="SSF52540">
    <property type="entry name" value="P-loop containing nucleoside triphosphate hydrolases"/>
    <property type="match status" value="1"/>
</dbReference>
<dbReference type="FunFam" id="3.30.70.870:FF:000004">
    <property type="entry name" value="Translation factor GUF1, mitochondrial"/>
    <property type="match status" value="1"/>
</dbReference>
<dbReference type="NCBIfam" id="TIGR00231">
    <property type="entry name" value="small_GTP"/>
    <property type="match status" value="1"/>
</dbReference>
<keyword evidence="2 12" id="KW-1003">Cell membrane</keyword>
<evidence type="ECO:0000256" key="5">
    <source>
        <dbReference type="ARBA" id="ARBA00022917"/>
    </source>
</evidence>
<dbReference type="FunFam" id="3.40.50.300:FF:000078">
    <property type="entry name" value="Elongation factor 4"/>
    <property type="match status" value="1"/>
</dbReference>
<dbReference type="Pfam" id="PF00679">
    <property type="entry name" value="EFG_C"/>
    <property type="match status" value="1"/>
</dbReference>
<evidence type="ECO:0000259" key="13">
    <source>
        <dbReference type="PROSITE" id="PS51722"/>
    </source>
</evidence>
<dbReference type="InterPro" id="IPR000640">
    <property type="entry name" value="EFG_V-like"/>
</dbReference>
<dbReference type="Gene3D" id="3.30.70.870">
    <property type="entry name" value="Elongation Factor G (Translational Gtpase), domain 3"/>
    <property type="match status" value="1"/>
</dbReference>
<evidence type="ECO:0000256" key="6">
    <source>
        <dbReference type="ARBA" id="ARBA00023134"/>
    </source>
</evidence>
<evidence type="ECO:0000313" key="14">
    <source>
        <dbReference type="EMBL" id="SFB70821.1"/>
    </source>
</evidence>
<protein>
    <recommendedName>
        <fullName evidence="11 12">Elongation factor 4</fullName>
        <shortName evidence="12">EF-4</shortName>
        <ecNumber evidence="11 12">3.6.5.n1</ecNumber>
    </recommendedName>
    <alternativeName>
        <fullName evidence="12">Ribosomal back-translocase LepA</fullName>
    </alternativeName>
</protein>
<keyword evidence="7 12" id="KW-0472">Membrane</keyword>
<comment type="similarity">
    <text evidence="10">Belongs to the GTP-binding elongation factor family. LepA subfamily.</text>
</comment>
<dbReference type="InterPro" id="IPR038363">
    <property type="entry name" value="LepA_C_sf"/>
</dbReference>
<dbReference type="GO" id="GO:0005525">
    <property type="term" value="F:GTP binding"/>
    <property type="evidence" value="ECO:0007669"/>
    <property type="project" value="UniProtKB-UniRule"/>
</dbReference>
<dbReference type="InterPro" id="IPR006297">
    <property type="entry name" value="EF-4"/>
</dbReference>
<dbReference type="PANTHER" id="PTHR43512">
    <property type="entry name" value="TRANSLATION FACTOR GUF1-RELATED"/>
    <property type="match status" value="1"/>
</dbReference>
<dbReference type="AlphaFoldDB" id="A0A1I1D799"/>
<evidence type="ECO:0000313" key="15">
    <source>
        <dbReference type="Proteomes" id="UP000240042"/>
    </source>
</evidence>
<dbReference type="Gene3D" id="3.30.70.2570">
    <property type="entry name" value="Elongation factor 4, C-terminal domain"/>
    <property type="match status" value="1"/>
</dbReference>
<dbReference type="GO" id="GO:0005886">
    <property type="term" value="C:plasma membrane"/>
    <property type="evidence" value="ECO:0007669"/>
    <property type="project" value="UniProtKB-SubCell"/>
</dbReference>
<keyword evidence="4 12" id="KW-0378">Hydrolase</keyword>
<dbReference type="Gene3D" id="3.40.50.300">
    <property type="entry name" value="P-loop containing nucleotide triphosphate hydrolases"/>
    <property type="match status" value="1"/>
</dbReference>
<organism evidence="14 15">
    <name type="scientific">Brevinema andersonii</name>
    <dbReference type="NCBI Taxonomy" id="34097"/>
    <lineage>
        <taxon>Bacteria</taxon>
        <taxon>Pseudomonadati</taxon>
        <taxon>Spirochaetota</taxon>
        <taxon>Spirochaetia</taxon>
        <taxon>Brevinematales</taxon>
        <taxon>Brevinemataceae</taxon>
        <taxon>Brevinema</taxon>
    </lineage>
</organism>
<evidence type="ECO:0000256" key="1">
    <source>
        <dbReference type="ARBA" id="ARBA00005454"/>
    </source>
</evidence>
<evidence type="ECO:0000256" key="8">
    <source>
        <dbReference type="ARBA" id="ARBA00050293"/>
    </source>
</evidence>
<keyword evidence="3 12" id="KW-0547">Nucleotide-binding</keyword>
<dbReference type="GO" id="GO:0043022">
    <property type="term" value="F:ribosome binding"/>
    <property type="evidence" value="ECO:0007669"/>
    <property type="project" value="UniProtKB-UniRule"/>
</dbReference>
<sequence>MSYKSHLRNFCIIAHIDHGKSTLADRILELTGLIDPNKAGAQVLDSMEVEKEHGITVKAQTVSAPYKARDGKNYLLNLIDTPGHVDFSYEVSRSLAACEGALLLVDATQGIQAQTLSTFYQALEHDLEIIPVLNKIDLPNSRVEEVLAQIENDLGLDPSKALCVSAKTGQGMEELFEEIVACIPHPKGDASHPLQALVYDAYYDMYRGIVVKVRVMEGTLKRGEEVLFMHSHTKYTADEVGLMQIAFNAKDTLKAGDVGYIMAQIKSLADIKIGDTITLVSNPCREVLAGYKEPQAFVFAGLFPGDGEDFSDLDKALQKLKLTDASLRFEKWNSGALGMGFKCGFLGLLHLEIIRERLEKEHNLSVISTVPSVEYKVTLNRGEEIMIENAVEFPDPSQIRFVEEPVVKATIITPNEYMGTLLNLIQERRGIQTNLVYIDTKRVQIDCELPLAEIIYDFFDKLKSYSRGYASFDYEFLEFRQSKVVRMDILVGGKPVDALAQMVYADDVRRRGSAIVKKLRELIPKHMFQIALQAAIGSTIVARETISAMRKDVTAKCYGGDISRKRKLLDKQKEGKKKMKMIGSVNIPQEAFIEVLKRDEK</sequence>
<feature type="domain" description="Tr-type G" evidence="13">
    <location>
        <begin position="5"/>
        <end position="187"/>
    </location>
</feature>
<proteinExistence type="inferred from homology"/>
<dbReference type="EMBL" id="FOKY01000001">
    <property type="protein sequence ID" value="SFB70821.1"/>
    <property type="molecule type" value="Genomic_DNA"/>
</dbReference>
<dbReference type="GO" id="GO:0003746">
    <property type="term" value="F:translation elongation factor activity"/>
    <property type="evidence" value="ECO:0007669"/>
    <property type="project" value="UniProtKB-UniRule"/>
</dbReference>
<dbReference type="SUPFAM" id="SSF50447">
    <property type="entry name" value="Translation proteins"/>
    <property type="match status" value="1"/>
</dbReference>
<dbReference type="GO" id="GO:0045727">
    <property type="term" value="P:positive regulation of translation"/>
    <property type="evidence" value="ECO:0007669"/>
    <property type="project" value="UniProtKB-UniRule"/>
</dbReference>
<keyword evidence="5 12" id="KW-0648">Protein biosynthesis</keyword>
<dbReference type="HAMAP" id="MF_00071">
    <property type="entry name" value="LepA"/>
    <property type="match status" value="1"/>
</dbReference>
<dbReference type="NCBIfam" id="TIGR01393">
    <property type="entry name" value="lepA"/>
    <property type="match status" value="1"/>
</dbReference>
<comment type="subcellular location">
    <subcellularLocation>
        <location evidence="12">Cell membrane</location>
        <topology evidence="12">Peripheral membrane protein</topology>
        <orientation evidence="12">Cytoplasmic side</orientation>
    </subcellularLocation>
</comment>
<evidence type="ECO:0000256" key="12">
    <source>
        <dbReference type="HAMAP-Rule" id="MF_00071"/>
    </source>
</evidence>
<dbReference type="FunFam" id="3.30.70.2570:FF:000001">
    <property type="entry name" value="Translation factor GUF1, mitochondrial"/>
    <property type="match status" value="1"/>
</dbReference>
<evidence type="ECO:0000256" key="11">
    <source>
        <dbReference type="ARBA" id="ARBA00066744"/>
    </source>
</evidence>
<name>A0A1I1D799_BREAD</name>
<dbReference type="Gene3D" id="2.40.30.10">
    <property type="entry name" value="Translation factors"/>
    <property type="match status" value="1"/>
</dbReference>
<dbReference type="InterPro" id="IPR009000">
    <property type="entry name" value="Transl_B-barrel_sf"/>
</dbReference>
<dbReference type="CDD" id="cd03709">
    <property type="entry name" value="lepA_C"/>
    <property type="match status" value="1"/>
</dbReference>
<reference evidence="15" key="1">
    <citation type="submission" date="2016-10" db="EMBL/GenBank/DDBJ databases">
        <authorList>
            <person name="Varghese N."/>
            <person name="Submissions S."/>
        </authorList>
    </citation>
    <scope>NUCLEOTIDE SEQUENCE [LARGE SCALE GENOMIC DNA]</scope>
    <source>
        <strain evidence="15">ATCC 43811</strain>
    </source>
</reference>
<dbReference type="SUPFAM" id="SSF54980">
    <property type="entry name" value="EF-G C-terminal domain-like"/>
    <property type="match status" value="2"/>
</dbReference>
<dbReference type="CDD" id="cd01890">
    <property type="entry name" value="LepA"/>
    <property type="match status" value="1"/>
</dbReference>
<keyword evidence="6 12" id="KW-0342">GTP-binding</keyword>
<dbReference type="FunFam" id="3.30.70.240:FF:000007">
    <property type="entry name" value="Translation factor GUF1, mitochondrial"/>
    <property type="match status" value="1"/>
</dbReference>
<comment type="catalytic activity">
    <reaction evidence="8 12">
        <text>GTP + H2O = GDP + phosphate + H(+)</text>
        <dbReference type="Rhea" id="RHEA:19669"/>
        <dbReference type="ChEBI" id="CHEBI:15377"/>
        <dbReference type="ChEBI" id="CHEBI:15378"/>
        <dbReference type="ChEBI" id="CHEBI:37565"/>
        <dbReference type="ChEBI" id="CHEBI:43474"/>
        <dbReference type="ChEBI" id="CHEBI:58189"/>
        <dbReference type="EC" id="3.6.5.n1"/>
    </reaction>
</comment>
<evidence type="ECO:0000256" key="4">
    <source>
        <dbReference type="ARBA" id="ARBA00022801"/>
    </source>
</evidence>
<comment type="similarity">
    <text evidence="1 12">Belongs to the TRAFAC class translation factor GTPase superfamily. Classic translation factor GTPase family. LepA subfamily.</text>
</comment>
<dbReference type="InterPro" id="IPR004161">
    <property type="entry name" value="EFTu-like_2"/>
</dbReference>
<dbReference type="RefSeq" id="WP_092317856.1">
    <property type="nucleotide sequence ID" value="NZ_FOKY01000001.1"/>
</dbReference>
<comment type="function">
    <text evidence="9 12">Required for accurate and efficient protein synthesis under certain stress conditions. May act as a fidelity factor of the translation reaction, by catalyzing a one-codon backward translocation of tRNAs on improperly translocated ribosomes. Back-translocation proceeds from a post-translocation (POST) complex to a pre-translocation (PRE) complex, thus giving elongation factor G a second chance to translocate the tRNAs correctly. Binds to ribosomes in a GTP-dependent manner.</text>
</comment>
<dbReference type="PRINTS" id="PR00315">
    <property type="entry name" value="ELONGATNFCT"/>
</dbReference>
<accession>A0A1I1D799</accession>
<evidence type="ECO:0000256" key="7">
    <source>
        <dbReference type="ARBA" id="ARBA00023136"/>
    </source>
</evidence>
<dbReference type="Pfam" id="PF00009">
    <property type="entry name" value="GTP_EFTU"/>
    <property type="match status" value="1"/>
</dbReference>
<dbReference type="FunFam" id="2.40.30.10:FF:000015">
    <property type="entry name" value="Translation factor GUF1, mitochondrial"/>
    <property type="match status" value="1"/>
</dbReference>
<feature type="binding site" evidence="12">
    <location>
        <begin position="134"/>
        <end position="137"/>
    </location>
    <ligand>
        <name>GTP</name>
        <dbReference type="ChEBI" id="CHEBI:37565"/>
    </ligand>
</feature>
<dbReference type="EC" id="3.6.5.n1" evidence="11 12"/>